<protein>
    <submittedName>
        <fullName evidence="5">ATP-binding cassette domain-containing protein</fullName>
    </submittedName>
</protein>
<dbReference type="AlphaFoldDB" id="A0A6I3SH72"/>
<dbReference type="PANTHER" id="PTHR24220">
    <property type="entry name" value="IMPORT ATP-BINDING PROTEIN"/>
    <property type="match status" value="1"/>
</dbReference>
<proteinExistence type="predicted"/>
<name>A0A6I3SH72_HELMO</name>
<evidence type="ECO:0000256" key="2">
    <source>
        <dbReference type="ARBA" id="ARBA00022741"/>
    </source>
</evidence>
<dbReference type="Pfam" id="PF00005">
    <property type="entry name" value="ABC_tran"/>
    <property type="match status" value="1"/>
</dbReference>
<evidence type="ECO:0000256" key="3">
    <source>
        <dbReference type="ARBA" id="ARBA00022840"/>
    </source>
</evidence>
<evidence type="ECO:0000259" key="4">
    <source>
        <dbReference type="PROSITE" id="PS50893"/>
    </source>
</evidence>
<dbReference type="GO" id="GO:0005886">
    <property type="term" value="C:plasma membrane"/>
    <property type="evidence" value="ECO:0007669"/>
    <property type="project" value="TreeGrafter"/>
</dbReference>
<dbReference type="PROSITE" id="PS50893">
    <property type="entry name" value="ABC_TRANSPORTER_2"/>
    <property type="match status" value="1"/>
</dbReference>
<keyword evidence="3 5" id="KW-0067">ATP-binding</keyword>
<dbReference type="PROSITE" id="PS00211">
    <property type="entry name" value="ABC_TRANSPORTER_1"/>
    <property type="match status" value="1"/>
</dbReference>
<evidence type="ECO:0000256" key="1">
    <source>
        <dbReference type="ARBA" id="ARBA00022448"/>
    </source>
</evidence>
<comment type="caution">
    <text evidence="5">The sequence shown here is derived from an EMBL/GenBank/DDBJ whole genome shotgun (WGS) entry which is preliminary data.</text>
</comment>
<feature type="domain" description="ABC transporter" evidence="4">
    <location>
        <begin position="12"/>
        <end position="236"/>
    </location>
</feature>
<gene>
    <name evidence="5" type="ORF">GJ688_04295</name>
</gene>
<keyword evidence="2" id="KW-0547">Nucleotide-binding</keyword>
<dbReference type="SUPFAM" id="SSF52540">
    <property type="entry name" value="P-loop containing nucleoside triphosphate hydrolases"/>
    <property type="match status" value="1"/>
</dbReference>
<dbReference type="Gene3D" id="3.40.50.300">
    <property type="entry name" value="P-loop containing nucleotide triphosphate hydrolases"/>
    <property type="match status" value="1"/>
</dbReference>
<dbReference type="FunFam" id="3.40.50.300:FF:000032">
    <property type="entry name" value="Export ABC transporter ATP-binding protein"/>
    <property type="match status" value="1"/>
</dbReference>
<dbReference type="InterPro" id="IPR017871">
    <property type="entry name" value="ABC_transporter-like_CS"/>
</dbReference>
<keyword evidence="1" id="KW-0813">Transport</keyword>
<dbReference type="GO" id="GO:0022857">
    <property type="term" value="F:transmembrane transporter activity"/>
    <property type="evidence" value="ECO:0007669"/>
    <property type="project" value="UniProtKB-ARBA"/>
</dbReference>
<accession>A0A6I3SH72</accession>
<keyword evidence="6" id="KW-1185">Reference proteome</keyword>
<dbReference type="Proteomes" id="UP000430670">
    <property type="component" value="Unassembled WGS sequence"/>
</dbReference>
<dbReference type="PANTHER" id="PTHR24220:SF86">
    <property type="entry name" value="ABC TRANSPORTER ABCH.1"/>
    <property type="match status" value="1"/>
</dbReference>
<dbReference type="SMART" id="SM00382">
    <property type="entry name" value="AAA"/>
    <property type="match status" value="1"/>
</dbReference>
<dbReference type="GO" id="GO:0016887">
    <property type="term" value="F:ATP hydrolysis activity"/>
    <property type="evidence" value="ECO:0007669"/>
    <property type="project" value="InterPro"/>
</dbReference>
<evidence type="ECO:0000313" key="5">
    <source>
        <dbReference type="EMBL" id="MTV48204.1"/>
    </source>
</evidence>
<dbReference type="InterPro" id="IPR017911">
    <property type="entry name" value="MacB-like_ATP-bd"/>
</dbReference>
<dbReference type="InterPro" id="IPR003593">
    <property type="entry name" value="AAA+_ATPase"/>
</dbReference>
<dbReference type="GO" id="GO:0098796">
    <property type="term" value="C:membrane protein complex"/>
    <property type="evidence" value="ECO:0007669"/>
    <property type="project" value="UniProtKB-ARBA"/>
</dbReference>
<organism evidence="5 6">
    <name type="scientific">Heliobacterium mobile</name>
    <name type="common">Heliobacillus mobilis</name>
    <dbReference type="NCBI Taxonomy" id="28064"/>
    <lineage>
        <taxon>Bacteria</taxon>
        <taxon>Bacillati</taxon>
        <taxon>Bacillota</taxon>
        <taxon>Clostridia</taxon>
        <taxon>Eubacteriales</taxon>
        <taxon>Heliobacteriaceae</taxon>
        <taxon>Heliobacterium</taxon>
    </lineage>
</organism>
<dbReference type="InterPro" id="IPR015854">
    <property type="entry name" value="ABC_transpr_LolD-like"/>
</dbReference>
<dbReference type="InterPro" id="IPR027417">
    <property type="entry name" value="P-loop_NTPase"/>
</dbReference>
<dbReference type="CDD" id="cd03255">
    <property type="entry name" value="ABC_MJ0796_LolCDE_FtsE"/>
    <property type="match status" value="1"/>
</dbReference>
<evidence type="ECO:0000313" key="6">
    <source>
        <dbReference type="Proteomes" id="UP000430670"/>
    </source>
</evidence>
<dbReference type="InterPro" id="IPR003439">
    <property type="entry name" value="ABC_transporter-like_ATP-bd"/>
</dbReference>
<sequence length="236" mass="25732">MAAEGNLITPTVRLEGVGKTYQTGTVAVEALKEVSLDVYAGDYLAIMGPSGSGKSTLMNILGCLDRPTAGRYLLDGQDVATLDDRQLARIRNSKLGFVFQNFQLLPRVDALNNVELPMIYAGINAKERQRRAESALTRVGLVERMGHKPNELSGGQKQRVAIARALVNQPLLLLADEPTGNLDSKTSIEIMEIFQALNNEGTTIIMITHEPDIAAYARTVVTCRDGRITLQRGHSE</sequence>
<dbReference type="GO" id="GO:0005524">
    <property type="term" value="F:ATP binding"/>
    <property type="evidence" value="ECO:0007669"/>
    <property type="project" value="UniProtKB-KW"/>
</dbReference>
<dbReference type="EMBL" id="WNKU01000003">
    <property type="protein sequence ID" value="MTV48204.1"/>
    <property type="molecule type" value="Genomic_DNA"/>
</dbReference>
<dbReference type="RefSeq" id="WP_155475319.1">
    <property type="nucleotide sequence ID" value="NZ_WNKU01000003.1"/>
</dbReference>
<dbReference type="OrthoDB" id="9810992at2"/>
<reference evidence="5 6" key="1">
    <citation type="submission" date="2019-11" db="EMBL/GenBank/DDBJ databases">
        <title>Whole-genome sequence of a the green, strictly anaerobic photosynthetic bacterium Heliobacillus mobilis DSM 6151.</title>
        <authorList>
            <person name="Kyndt J.A."/>
            <person name="Meyer T.E."/>
        </authorList>
    </citation>
    <scope>NUCLEOTIDE SEQUENCE [LARGE SCALE GENOMIC DNA]</scope>
    <source>
        <strain evidence="5 6">DSM 6151</strain>
    </source>
</reference>